<dbReference type="HOGENOM" id="CLU_3277055_0_0_11"/>
<feature type="transmembrane region" description="Helical" evidence="1">
    <location>
        <begin position="20"/>
        <end position="40"/>
    </location>
</feature>
<evidence type="ECO:0000256" key="1">
    <source>
        <dbReference type="SAM" id="Phobius"/>
    </source>
</evidence>
<dbReference type="Proteomes" id="UP000000377">
    <property type="component" value="Chromosome"/>
</dbReference>
<accession>D7BT94</accession>
<dbReference type="AlphaFoldDB" id="D7BT94"/>
<sequence length="41" mass="4418">MPPNNAASTDLGVLRRLADVAVVPADAGLLVMSLSFLHWWL</sequence>
<name>D7BT94_STRBB</name>
<dbReference type="EMBL" id="CP002047">
    <property type="protein sequence ID" value="ADI05309.1"/>
    <property type="molecule type" value="Genomic_DNA"/>
</dbReference>
<keyword evidence="1" id="KW-0472">Membrane</keyword>
<keyword evidence="1" id="KW-0812">Transmembrane</keyword>
<organism evidence="2 3">
    <name type="scientific">Streptomyces bingchenggensis (strain BCW-1)</name>
    <dbReference type="NCBI Taxonomy" id="749414"/>
    <lineage>
        <taxon>Bacteria</taxon>
        <taxon>Bacillati</taxon>
        <taxon>Actinomycetota</taxon>
        <taxon>Actinomycetes</taxon>
        <taxon>Kitasatosporales</taxon>
        <taxon>Streptomycetaceae</taxon>
        <taxon>Streptomyces</taxon>
    </lineage>
</organism>
<dbReference type="KEGG" id="sbh:SBI_02188"/>
<reference evidence="2 3" key="1">
    <citation type="journal article" date="2010" name="J. Bacteriol.">
        <title>Genome sequence of the milbemycin-producing bacterium Streptomyces bingchenggensis.</title>
        <authorList>
            <person name="Wang X.J."/>
            <person name="Yan Y.J."/>
            <person name="Zhang B."/>
            <person name="An J."/>
            <person name="Wang J.J."/>
            <person name="Tian J."/>
            <person name="Jiang L."/>
            <person name="Chen Y.H."/>
            <person name="Huang S.X."/>
            <person name="Yin M."/>
            <person name="Zhang J."/>
            <person name="Gao A.L."/>
            <person name="Liu C.X."/>
            <person name="Zhu Z.X."/>
            <person name="Xiang W.S."/>
        </authorList>
    </citation>
    <scope>NUCLEOTIDE SEQUENCE [LARGE SCALE GENOMIC DNA]</scope>
    <source>
        <strain evidence="2 3">BCW-1</strain>
    </source>
</reference>
<evidence type="ECO:0000313" key="2">
    <source>
        <dbReference type="EMBL" id="ADI05309.1"/>
    </source>
</evidence>
<proteinExistence type="predicted"/>
<keyword evidence="1" id="KW-1133">Transmembrane helix</keyword>
<protein>
    <submittedName>
        <fullName evidence="2">Uncharacterized protein</fullName>
    </submittedName>
</protein>
<gene>
    <name evidence="2" type="ordered locus">SBI_02188</name>
</gene>
<keyword evidence="3" id="KW-1185">Reference proteome</keyword>
<evidence type="ECO:0000313" key="3">
    <source>
        <dbReference type="Proteomes" id="UP000000377"/>
    </source>
</evidence>